<feature type="compositionally biased region" description="Polar residues" evidence="1">
    <location>
        <begin position="236"/>
        <end position="259"/>
    </location>
</feature>
<dbReference type="GO" id="GO:0000324">
    <property type="term" value="C:fungal-type vacuole"/>
    <property type="evidence" value="ECO:0007669"/>
    <property type="project" value="TreeGrafter"/>
</dbReference>
<gene>
    <name evidence="4" type="ORF">Daesc_006817</name>
</gene>
<feature type="compositionally biased region" description="Polar residues" evidence="1">
    <location>
        <begin position="278"/>
        <end position="290"/>
    </location>
</feature>
<evidence type="ECO:0000256" key="1">
    <source>
        <dbReference type="SAM" id="MobiDB-lite"/>
    </source>
</evidence>
<keyword evidence="2" id="KW-0472">Membrane</keyword>
<evidence type="ECO:0000313" key="4">
    <source>
        <dbReference type="EMBL" id="KAK6952282.1"/>
    </source>
</evidence>
<dbReference type="PANTHER" id="PTHR36089">
    <property type="entry name" value="CHITIN SYNTHASE 3 COMPLEX PROTEIN CSI2-RELATED"/>
    <property type="match status" value="1"/>
</dbReference>
<sequence>MRTQPFLFALVALLASNVIAQGNGGGGGGDDDDNNTPTSEVTPSPTPTPSSTPRPTPSVTEEDSTTSEEPSRSEEPSETPSESPTETSTDASTITSEPSSTDAPPPISTSSDSDDDGPLPTLPGQYDYPAPTVPPTKNAPFMQPSNVPEGTVFIAVGAILGAFGAAVLIWRAVVACLLHRSVKKAALAQQLANDKATFAPQQPPPFYKYTDQASSASLGNGGSGRGVRRTTRGPIPSQTPSQSNLFFSPTAPTSASGGNRESRFLPSGFYAAGAGSPQAHSHSISLTNLRPDSHGHPRPLGHTPPESPSLAPRTNLAQRNMSASSLNLNRPPSGRAPSAFLEDLLDDPKNQFPPPSHHHTWSSSQPRH</sequence>
<dbReference type="Proteomes" id="UP001369815">
    <property type="component" value="Unassembled WGS sequence"/>
</dbReference>
<evidence type="ECO:0000313" key="5">
    <source>
        <dbReference type="Proteomes" id="UP001369815"/>
    </source>
</evidence>
<proteinExistence type="predicted"/>
<feature type="region of interest" description="Disordered" evidence="1">
    <location>
        <begin position="19"/>
        <end position="142"/>
    </location>
</feature>
<keyword evidence="2" id="KW-0812">Transmembrane</keyword>
<dbReference type="AlphaFoldDB" id="A0AAX6MJD3"/>
<feature type="compositionally biased region" description="Low complexity" evidence="1">
    <location>
        <begin position="78"/>
        <end position="102"/>
    </location>
</feature>
<evidence type="ECO:0000256" key="3">
    <source>
        <dbReference type="SAM" id="SignalP"/>
    </source>
</evidence>
<feature type="region of interest" description="Disordered" evidence="1">
    <location>
        <begin position="197"/>
        <end position="368"/>
    </location>
</feature>
<accession>A0AAX6MJD3</accession>
<feature type="compositionally biased region" description="Basic residues" evidence="1">
    <location>
        <begin position="356"/>
        <end position="368"/>
    </location>
</feature>
<evidence type="ECO:0000256" key="2">
    <source>
        <dbReference type="SAM" id="Phobius"/>
    </source>
</evidence>
<organism evidence="4 5">
    <name type="scientific">Daldinia eschscholtzii</name>
    <dbReference type="NCBI Taxonomy" id="292717"/>
    <lineage>
        <taxon>Eukaryota</taxon>
        <taxon>Fungi</taxon>
        <taxon>Dikarya</taxon>
        <taxon>Ascomycota</taxon>
        <taxon>Pezizomycotina</taxon>
        <taxon>Sordariomycetes</taxon>
        <taxon>Xylariomycetidae</taxon>
        <taxon>Xylariales</taxon>
        <taxon>Hypoxylaceae</taxon>
        <taxon>Daldinia</taxon>
    </lineage>
</organism>
<keyword evidence="2" id="KW-1133">Transmembrane helix</keyword>
<dbReference type="EMBL" id="JBANMG010000006">
    <property type="protein sequence ID" value="KAK6952282.1"/>
    <property type="molecule type" value="Genomic_DNA"/>
</dbReference>
<dbReference type="InterPro" id="IPR051009">
    <property type="entry name" value="PRM"/>
</dbReference>
<keyword evidence="5" id="KW-1185">Reference proteome</keyword>
<feature type="compositionally biased region" description="Pro residues" evidence="1">
    <location>
        <begin position="44"/>
        <end position="56"/>
    </location>
</feature>
<dbReference type="PANTHER" id="PTHR36089:SF1">
    <property type="entry name" value="CHITIN SYNTHASE 3 COMPLEX PROTEIN CSI2-RELATED"/>
    <property type="match status" value="1"/>
</dbReference>
<comment type="caution">
    <text evidence="4">The sequence shown here is derived from an EMBL/GenBank/DDBJ whole genome shotgun (WGS) entry which is preliminary data.</text>
</comment>
<keyword evidence="3" id="KW-0732">Signal</keyword>
<name>A0AAX6MJD3_9PEZI</name>
<reference evidence="4 5" key="1">
    <citation type="journal article" date="2024" name="Front Chem Biol">
        <title>Unveiling the potential of Daldinia eschscholtzii MFLUCC 19-0629 through bioactivity and bioinformatics studies for enhanced sustainable agriculture production.</title>
        <authorList>
            <person name="Brooks S."/>
            <person name="Weaver J.A."/>
            <person name="Klomchit A."/>
            <person name="Alharthi S.A."/>
            <person name="Onlamun T."/>
            <person name="Nurani R."/>
            <person name="Vong T.K."/>
            <person name="Alberti F."/>
            <person name="Greco C."/>
        </authorList>
    </citation>
    <scope>NUCLEOTIDE SEQUENCE [LARGE SCALE GENOMIC DNA]</scope>
    <source>
        <strain evidence="4">MFLUCC 19-0629</strain>
    </source>
</reference>
<protein>
    <submittedName>
        <fullName evidence="4">Uncharacterized protein</fullName>
    </submittedName>
</protein>
<feature type="transmembrane region" description="Helical" evidence="2">
    <location>
        <begin position="152"/>
        <end position="174"/>
    </location>
</feature>
<feature type="chain" id="PRO_5043746913" evidence="3">
    <location>
        <begin position="21"/>
        <end position="368"/>
    </location>
</feature>
<feature type="signal peptide" evidence="3">
    <location>
        <begin position="1"/>
        <end position="20"/>
    </location>
</feature>
<feature type="compositionally biased region" description="Polar residues" evidence="1">
    <location>
        <begin position="315"/>
        <end position="330"/>
    </location>
</feature>